<gene>
    <name evidence="2" type="ORF">G4J09_004420</name>
    <name evidence="1" type="ORF">GBX57_21025</name>
</gene>
<evidence type="ECO:0000313" key="1">
    <source>
        <dbReference type="EMBL" id="HAB4292566.1"/>
    </source>
</evidence>
<reference evidence="2" key="1">
    <citation type="journal article" date="2018" name="Genome Biol.">
        <title>SKESA: strategic k-mer extension for scrupulous assemblies.</title>
        <authorList>
            <person name="Souvorov A."/>
            <person name="Agarwala R."/>
            <person name="Lipman D.J."/>
        </authorList>
    </citation>
    <scope>NUCLEOTIDE SEQUENCE</scope>
    <source>
        <strain evidence="2">Salmonella enterica</strain>
    </source>
</reference>
<evidence type="ECO:0000313" key="2">
    <source>
        <dbReference type="EMBL" id="HAE6267816.1"/>
    </source>
</evidence>
<name>A0A734GZH8_SALIN</name>
<sequence length="21" mass="2501">MGQGQFGRDLKKCMELKRVYL</sequence>
<protein>
    <submittedName>
        <fullName evidence="2">DNA-binding protein</fullName>
    </submittedName>
</protein>
<dbReference type="EMBL" id="DAASNM010000077">
    <property type="protein sequence ID" value="HAE6267816.1"/>
    <property type="molecule type" value="Genomic_DNA"/>
</dbReference>
<keyword evidence="2" id="KW-0238">DNA-binding</keyword>
<dbReference type="GO" id="GO:0003677">
    <property type="term" value="F:DNA binding"/>
    <property type="evidence" value="ECO:0007669"/>
    <property type="project" value="UniProtKB-KW"/>
</dbReference>
<feature type="non-terminal residue" evidence="2">
    <location>
        <position position="21"/>
    </location>
</feature>
<comment type="caution">
    <text evidence="2">The sequence shown here is derived from an EMBL/GenBank/DDBJ whole genome shotgun (WGS) entry which is preliminary data.</text>
</comment>
<accession>A0A734GZH8</accession>
<proteinExistence type="predicted"/>
<dbReference type="EMBL" id="DAAGRU010000161">
    <property type="protein sequence ID" value="HAB4292566.1"/>
    <property type="molecule type" value="Genomic_DNA"/>
</dbReference>
<dbReference type="AlphaFoldDB" id="A0A734GZH8"/>
<reference evidence="2" key="2">
    <citation type="submission" date="2018-07" db="EMBL/GenBank/DDBJ databases">
        <authorList>
            <consortium name="NCBI Pathogen Detection Project"/>
        </authorList>
    </citation>
    <scope>NUCLEOTIDE SEQUENCE</scope>
    <source>
        <strain evidence="2">Salmonella enterica</strain>
    </source>
</reference>
<organism evidence="2">
    <name type="scientific">Salmonella infantis</name>
    <dbReference type="NCBI Taxonomy" id="595"/>
    <lineage>
        <taxon>Bacteria</taxon>
        <taxon>Pseudomonadati</taxon>
        <taxon>Pseudomonadota</taxon>
        <taxon>Gammaproteobacteria</taxon>
        <taxon>Enterobacterales</taxon>
        <taxon>Enterobacteriaceae</taxon>
        <taxon>Salmonella</taxon>
    </lineage>
</organism>